<sequence length="37" mass="4007">MLPDHPGHVLVPDRAHPDAVDVPVPHQDLAAARALDY</sequence>
<feature type="compositionally biased region" description="Basic and acidic residues" evidence="1">
    <location>
        <begin position="1"/>
        <end position="19"/>
    </location>
</feature>
<dbReference type="AlphaFoldDB" id="A0A0F9KEC3"/>
<feature type="region of interest" description="Disordered" evidence="1">
    <location>
        <begin position="1"/>
        <end position="24"/>
    </location>
</feature>
<dbReference type="EMBL" id="LAZR01013755">
    <property type="protein sequence ID" value="KKM20493.1"/>
    <property type="molecule type" value="Genomic_DNA"/>
</dbReference>
<protein>
    <submittedName>
        <fullName evidence="2">Uncharacterized protein</fullName>
    </submittedName>
</protein>
<proteinExistence type="predicted"/>
<reference evidence="2" key="1">
    <citation type="journal article" date="2015" name="Nature">
        <title>Complex archaea that bridge the gap between prokaryotes and eukaryotes.</title>
        <authorList>
            <person name="Spang A."/>
            <person name="Saw J.H."/>
            <person name="Jorgensen S.L."/>
            <person name="Zaremba-Niedzwiedzka K."/>
            <person name="Martijn J."/>
            <person name="Lind A.E."/>
            <person name="van Eijk R."/>
            <person name="Schleper C."/>
            <person name="Guy L."/>
            <person name="Ettema T.J."/>
        </authorList>
    </citation>
    <scope>NUCLEOTIDE SEQUENCE</scope>
</reference>
<evidence type="ECO:0000313" key="2">
    <source>
        <dbReference type="EMBL" id="KKM20493.1"/>
    </source>
</evidence>
<organism evidence="2">
    <name type="scientific">marine sediment metagenome</name>
    <dbReference type="NCBI Taxonomy" id="412755"/>
    <lineage>
        <taxon>unclassified sequences</taxon>
        <taxon>metagenomes</taxon>
        <taxon>ecological metagenomes</taxon>
    </lineage>
</organism>
<feature type="non-terminal residue" evidence="2">
    <location>
        <position position="37"/>
    </location>
</feature>
<evidence type="ECO:0000256" key="1">
    <source>
        <dbReference type="SAM" id="MobiDB-lite"/>
    </source>
</evidence>
<name>A0A0F9KEC3_9ZZZZ</name>
<accession>A0A0F9KEC3</accession>
<comment type="caution">
    <text evidence="2">The sequence shown here is derived from an EMBL/GenBank/DDBJ whole genome shotgun (WGS) entry which is preliminary data.</text>
</comment>
<gene>
    <name evidence="2" type="ORF">LCGC14_1644860</name>
</gene>